<keyword evidence="3 5" id="KW-0067">ATP-binding</keyword>
<dbReference type="InterPro" id="IPR043938">
    <property type="entry name" value="Ligase_CoA_dom"/>
</dbReference>
<keyword evidence="1" id="KW-0436">Ligase</keyword>
<evidence type="ECO:0000256" key="1">
    <source>
        <dbReference type="ARBA" id="ARBA00022598"/>
    </source>
</evidence>
<dbReference type="SUPFAM" id="SSF55729">
    <property type="entry name" value="Acyl-CoA N-acyltransferases (Nat)"/>
    <property type="match status" value="1"/>
</dbReference>
<dbReference type="InterPro" id="IPR016181">
    <property type="entry name" value="Acyl_CoA_acyltransferase"/>
</dbReference>
<feature type="domain" description="N-acetyltransferase" evidence="7">
    <location>
        <begin position="737"/>
        <end position="893"/>
    </location>
</feature>
<accession>A0A251X4K9</accession>
<feature type="domain" description="ATP-grasp" evidence="6">
    <location>
        <begin position="496"/>
        <end position="532"/>
    </location>
</feature>
<dbReference type="PROSITE" id="PS50975">
    <property type="entry name" value="ATP_GRASP"/>
    <property type="match status" value="1"/>
</dbReference>
<dbReference type="FunFam" id="3.30.1490.20:FF:000020">
    <property type="entry name" value="Protein lysine acetyltransferase"/>
    <property type="match status" value="1"/>
</dbReference>
<evidence type="ECO:0000259" key="6">
    <source>
        <dbReference type="PROSITE" id="PS50975"/>
    </source>
</evidence>
<dbReference type="CDD" id="cd04301">
    <property type="entry name" value="NAT_SF"/>
    <property type="match status" value="1"/>
</dbReference>
<dbReference type="Gene3D" id="3.30.1490.20">
    <property type="entry name" value="ATP-grasp fold, A domain"/>
    <property type="match status" value="1"/>
</dbReference>
<keyword evidence="8" id="KW-0808">Transferase</keyword>
<dbReference type="SUPFAM" id="SSF52210">
    <property type="entry name" value="Succinyl-CoA synthetase domains"/>
    <property type="match status" value="2"/>
</dbReference>
<reference evidence="8 9" key="1">
    <citation type="submission" date="2016-12" db="EMBL/GenBank/DDBJ databases">
        <title>Thioflexothrix psekupsii D3 genome sequencing and assembly.</title>
        <authorList>
            <person name="Fomenkov A."/>
            <person name="Vincze T."/>
            <person name="Grabovich M."/>
            <person name="Anton B.P."/>
            <person name="Dubinina G."/>
            <person name="Orlova M."/>
            <person name="Belousova E."/>
            <person name="Roberts R.J."/>
        </authorList>
    </citation>
    <scope>NUCLEOTIDE SEQUENCE [LARGE SCALE GENOMIC DNA]</scope>
    <source>
        <strain evidence="8">D3</strain>
    </source>
</reference>
<dbReference type="InterPro" id="IPR003781">
    <property type="entry name" value="CoA-bd"/>
</dbReference>
<dbReference type="Gene3D" id="3.40.50.720">
    <property type="entry name" value="NAD(P)-binding Rossmann-like Domain"/>
    <property type="match status" value="1"/>
</dbReference>
<dbReference type="SMART" id="SM00881">
    <property type="entry name" value="CoA_binding"/>
    <property type="match status" value="1"/>
</dbReference>
<dbReference type="InterPro" id="IPR013815">
    <property type="entry name" value="ATP_grasp_subdomain_1"/>
</dbReference>
<dbReference type="RefSeq" id="WP_086489040.1">
    <property type="nucleotide sequence ID" value="NZ_MSLT01000023.1"/>
</dbReference>
<dbReference type="InterPro" id="IPR016102">
    <property type="entry name" value="Succinyl-CoA_synth-like"/>
</dbReference>
<evidence type="ECO:0000256" key="2">
    <source>
        <dbReference type="ARBA" id="ARBA00022741"/>
    </source>
</evidence>
<dbReference type="InterPro" id="IPR000182">
    <property type="entry name" value="GNAT_dom"/>
</dbReference>
<dbReference type="InterPro" id="IPR051538">
    <property type="entry name" value="Acyl-CoA_Synth/Transferase"/>
</dbReference>
<organism evidence="8 9">
    <name type="scientific">Thioflexithrix psekupsensis</name>
    <dbReference type="NCBI Taxonomy" id="1570016"/>
    <lineage>
        <taxon>Bacteria</taxon>
        <taxon>Pseudomonadati</taxon>
        <taxon>Pseudomonadota</taxon>
        <taxon>Gammaproteobacteria</taxon>
        <taxon>Thiotrichales</taxon>
        <taxon>Thioflexithrix</taxon>
    </lineage>
</organism>
<name>A0A251X4K9_9GAMM</name>
<dbReference type="PANTHER" id="PTHR43334">
    <property type="entry name" value="ACETATE--COA LIGASE [ADP-FORMING]"/>
    <property type="match status" value="1"/>
</dbReference>
<comment type="caution">
    <text evidence="8">The sequence shown here is derived from an EMBL/GenBank/DDBJ whole genome shotgun (WGS) entry which is preliminary data.</text>
</comment>
<dbReference type="InterPro" id="IPR036291">
    <property type="entry name" value="NAD(P)-bd_dom_sf"/>
</dbReference>
<protein>
    <submittedName>
        <fullName evidence="8">GNAT family N-acetyltransferase</fullName>
    </submittedName>
</protein>
<dbReference type="GO" id="GO:0005524">
    <property type="term" value="F:ATP binding"/>
    <property type="evidence" value="ECO:0007669"/>
    <property type="project" value="UniProtKB-UniRule"/>
</dbReference>
<evidence type="ECO:0000259" key="7">
    <source>
        <dbReference type="PROSITE" id="PS51186"/>
    </source>
</evidence>
<dbReference type="AlphaFoldDB" id="A0A251X4K9"/>
<dbReference type="Pfam" id="PF13380">
    <property type="entry name" value="CoA_binding_2"/>
    <property type="match status" value="1"/>
</dbReference>
<dbReference type="EMBL" id="MSLT01000023">
    <property type="protein sequence ID" value="OUD12129.1"/>
    <property type="molecule type" value="Genomic_DNA"/>
</dbReference>
<dbReference type="SUPFAM" id="SSF51735">
    <property type="entry name" value="NAD(P)-binding Rossmann-fold domains"/>
    <property type="match status" value="1"/>
</dbReference>
<keyword evidence="9" id="KW-1185">Reference proteome</keyword>
<dbReference type="Pfam" id="PF19045">
    <property type="entry name" value="Ligase_CoA_2"/>
    <property type="match status" value="1"/>
</dbReference>
<proteinExistence type="inferred from homology"/>
<evidence type="ECO:0000256" key="5">
    <source>
        <dbReference type="PROSITE-ProRule" id="PRU00409"/>
    </source>
</evidence>
<dbReference type="Gene3D" id="3.30.470.20">
    <property type="entry name" value="ATP-grasp fold, B domain"/>
    <property type="match status" value="1"/>
</dbReference>
<comment type="similarity">
    <text evidence="4">In the N-terminal section; belongs to the acetate CoA ligase alpha subunit family.</text>
</comment>
<dbReference type="GO" id="GO:0016747">
    <property type="term" value="F:acyltransferase activity, transferring groups other than amino-acyl groups"/>
    <property type="evidence" value="ECO:0007669"/>
    <property type="project" value="InterPro"/>
</dbReference>
<gene>
    <name evidence="8" type="ORF">TPSD3_13455</name>
</gene>
<evidence type="ECO:0000256" key="3">
    <source>
        <dbReference type="ARBA" id="ARBA00022840"/>
    </source>
</evidence>
<dbReference type="Pfam" id="PF13607">
    <property type="entry name" value="Succ_CoA_lig"/>
    <property type="match status" value="1"/>
</dbReference>
<keyword evidence="2 5" id="KW-0547">Nucleotide-binding</keyword>
<sequence length="893" mass="97888">MSKHYLHPLFTPRSIVVFGASANPESVGSIVFQNLLQSDYKGKIYAINPKYEEITGQKVYKNLQEISEPIDLAVIITPAKVVPSIIESCGQYGVKTAVIVSVGFRETGPAGVKLEKNLLNAAKRYGLRFLGPNCLGLIRPSIGLNNTFVKSMPKAGNLALVSQSGALCTAILDWAVPNGVGFSSVVSLGTSADLDFGEILDYLVSDPQTHGILLYVEGIHQARSFMSGLRAAARVKPVIVIKGGRHEATSRAAMSHSGALIGRDDAFDAALKRAGVVRVYTFGQLFAAAKTLASRYKAKGNQLVIITNGGGPGVMATDRAADLGIPLANLSQVSLDKLSACLPTAWSRANPIDVCTDAKADVYAQALSICLEDKGVDAVLVILTPHVVSEPLETAKAIAELAKKVTKPVLACWMGGEQTTESRHWFVQAHIPDFRTPEAAVEAFFYLSAYHRNQQLLLQTPASLGRVDPPDVEGARMIIESVLAERRKVLTEMESKALLGAFRIPVVSTTIARSVNEALVMAESIGFPVAVKINSHDISHKTDVGGVRLNLTSAREVRDAYKSIMQSVLEKRPEAHLDGVTIERMENRVHGREMMVGVVRDPLFGPVISFGIGGTLVEALGDVNFSLPPLNRYLARTLIENTKASKLLDQFRHFPPADRESLEKVLLRVSEMVCELPWIKEMDINPLIVDEQGAIAVDARIVVQHYMPGPDRYAHMAIHPYPTHLVTQWQLPDGTDLIIRPIRPEDAEMEKVFVRNLSDESRYFRFMQTLQELTPVMLMRFTQIDYDREMALIAVIRDDQGEDKQVGVARYSINPDGETCEFALVVSDEMQGKGLGHKLMNCLMSAARSRGLKTIEGEVLTNNYGMLKLMNKLGFSTSIDDEDRSITLVQRPL</sequence>
<dbReference type="OrthoDB" id="9807426at2"/>
<dbReference type="Gene3D" id="3.40.50.261">
    <property type="entry name" value="Succinyl-CoA synthetase domains"/>
    <property type="match status" value="2"/>
</dbReference>
<dbReference type="Gene3D" id="3.40.630.30">
    <property type="match status" value="1"/>
</dbReference>
<dbReference type="InterPro" id="IPR011761">
    <property type="entry name" value="ATP-grasp"/>
</dbReference>
<evidence type="ECO:0000313" key="9">
    <source>
        <dbReference type="Proteomes" id="UP000194798"/>
    </source>
</evidence>
<dbReference type="Pfam" id="PF13549">
    <property type="entry name" value="ATP-grasp_5"/>
    <property type="match status" value="1"/>
</dbReference>
<dbReference type="PANTHER" id="PTHR43334:SF1">
    <property type="entry name" value="3-HYDROXYPROPIONATE--COA LIGASE [ADP-FORMING]"/>
    <property type="match status" value="1"/>
</dbReference>
<dbReference type="Proteomes" id="UP000194798">
    <property type="component" value="Unassembled WGS sequence"/>
</dbReference>
<dbReference type="GO" id="GO:0043758">
    <property type="term" value="F:acetate-CoA ligase (ADP-forming) activity"/>
    <property type="evidence" value="ECO:0007669"/>
    <property type="project" value="InterPro"/>
</dbReference>
<evidence type="ECO:0000313" key="8">
    <source>
        <dbReference type="EMBL" id="OUD12129.1"/>
    </source>
</evidence>
<dbReference type="SUPFAM" id="SSF56059">
    <property type="entry name" value="Glutathione synthetase ATP-binding domain-like"/>
    <property type="match status" value="1"/>
</dbReference>
<dbReference type="Pfam" id="PF00583">
    <property type="entry name" value="Acetyltransf_1"/>
    <property type="match status" value="1"/>
</dbReference>
<dbReference type="InterPro" id="IPR032875">
    <property type="entry name" value="Succ_CoA_lig_flav_dom"/>
</dbReference>
<dbReference type="GO" id="GO:0046872">
    <property type="term" value="F:metal ion binding"/>
    <property type="evidence" value="ECO:0007669"/>
    <property type="project" value="InterPro"/>
</dbReference>
<evidence type="ECO:0000256" key="4">
    <source>
        <dbReference type="ARBA" id="ARBA00060888"/>
    </source>
</evidence>
<dbReference type="PROSITE" id="PS51186">
    <property type="entry name" value="GNAT"/>
    <property type="match status" value="1"/>
</dbReference>